<name>A0ACC0LPT2_RHOML</name>
<evidence type="ECO:0000313" key="2">
    <source>
        <dbReference type="Proteomes" id="UP001062846"/>
    </source>
</evidence>
<proteinExistence type="predicted"/>
<evidence type="ECO:0000313" key="1">
    <source>
        <dbReference type="EMBL" id="KAI8530640.1"/>
    </source>
</evidence>
<gene>
    <name evidence="1" type="ORF">RHMOL_Rhmol11G0075300</name>
</gene>
<keyword evidence="2" id="KW-1185">Reference proteome</keyword>
<protein>
    <submittedName>
        <fullName evidence="1">Uncharacterized protein</fullName>
    </submittedName>
</protein>
<organism evidence="1 2">
    <name type="scientific">Rhododendron molle</name>
    <name type="common">Chinese azalea</name>
    <name type="synonym">Azalea mollis</name>
    <dbReference type="NCBI Taxonomy" id="49168"/>
    <lineage>
        <taxon>Eukaryota</taxon>
        <taxon>Viridiplantae</taxon>
        <taxon>Streptophyta</taxon>
        <taxon>Embryophyta</taxon>
        <taxon>Tracheophyta</taxon>
        <taxon>Spermatophyta</taxon>
        <taxon>Magnoliopsida</taxon>
        <taxon>eudicotyledons</taxon>
        <taxon>Gunneridae</taxon>
        <taxon>Pentapetalae</taxon>
        <taxon>asterids</taxon>
        <taxon>Ericales</taxon>
        <taxon>Ericaceae</taxon>
        <taxon>Ericoideae</taxon>
        <taxon>Rhodoreae</taxon>
        <taxon>Rhododendron</taxon>
    </lineage>
</organism>
<accession>A0ACC0LPT2</accession>
<dbReference type="Proteomes" id="UP001062846">
    <property type="component" value="Chromosome 11"/>
</dbReference>
<comment type="caution">
    <text evidence="1">The sequence shown here is derived from an EMBL/GenBank/DDBJ whole genome shotgun (WGS) entry which is preliminary data.</text>
</comment>
<dbReference type="EMBL" id="CM046398">
    <property type="protein sequence ID" value="KAI8530640.1"/>
    <property type="molecule type" value="Genomic_DNA"/>
</dbReference>
<reference evidence="1" key="1">
    <citation type="submission" date="2022-02" db="EMBL/GenBank/DDBJ databases">
        <title>Plant Genome Project.</title>
        <authorList>
            <person name="Zhang R.-G."/>
        </authorList>
    </citation>
    <scope>NUCLEOTIDE SEQUENCE</scope>
    <source>
        <strain evidence="1">AT1</strain>
    </source>
</reference>
<sequence length="80" mass="8902">MFNPPLVSSGGFTIASWNIRGLNNPLKQKEVRSLIVSQRLGLCGVFEAKVRKTNLVAICTRCFPYSWKWLDNSGNSDIAS</sequence>